<evidence type="ECO:0000256" key="1">
    <source>
        <dbReference type="SAM" id="MobiDB-lite"/>
    </source>
</evidence>
<gene>
    <name evidence="2" type="ORF">GJR99_01010</name>
</gene>
<comment type="caution">
    <text evidence="2">The sequence shown here is derived from an EMBL/GenBank/DDBJ whole genome shotgun (WGS) entry which is preliminary data.</text>
</comment>
<dbReference type="EMBL" id="WKJQ01000001">
    <property type="protein sequence ID" value="MRW95148.1"/>
    <property type="molecule type" value="Genomic_DNA"/>
</dbReference>
<dbReference type="AlphaFoldDB" id="A0A6A8G3L7"/>
<evidence type="ECO:0008006" key="4">
    <source>
        <dbReference type="Google" id="ProtNLM"/>
    </source>
</evidence>
<name>A0A6A8G3L7_9EURY</name>
<feature type="compositionally biased region" description="Basic and acidic residues" evidence="1">
    <location>
        <begin position="1"/>
        <end position="31"/>
    </location>
</feature>
<protein>
    <recommendedName>
        <fullName evidence="4">Small CPxCG-related zinc finger protein</fullName>
    </recommendedName>
</protein>
<keyword evidence="3" id="KW-1185">Reference proteome</keyword>
<feature type="region of interest" description="Disordered" evidence="1">
    <location>
        <begin position="1"/>
        <end position="53"/>
    </location>
</feature>
<feature type="compositionally biased region" description="Basic and acidic residues" evidence="1">
    <location>
        <begin position="42"/>
        <end position="53"/>
    </location>
</feature>
<dbReference type="RefSeq" id="WP_151108815.1">
    <property type="nucleotide sequence ID" value="NZ_WKJQ01000001.1"/>
</dbReference>
<evidence type="ECO:0000313" key="3">
    <source>
        <dbReference type="Proteomes" id="UP000443423"/>
    </source>
</evidence>
<sequence length="89" mass="10084">MSSDSKRHDEHSHEGHTHEEHVHEAGDHELTECPACGAPIRGADDMKRGETIPEITTMEKRHVMVGRRTNDLWMCKGCGATLGVRRRRD</sequence>
<evidence type="ECO:0000313" key="2">
    <source>
        <dbReference type="EMBL" id="MRW95148.1"/>
    </source>
</evidence>
<dbReference type="OrthoDB" id="336689at2157"/>
<dbReference type="Proteomes" id="UP000443423">
    <property type="component" value="Unassembled WGS sequence"/>
</dbReference>
<reference evidence="2 3" key="1">
    <citation type="submission" date="2019-11" db="EMBL/GenBank/DDBJ databases">
        <title>Whole genome sequence of Haloferax sp. MBLA0078.</title>
        <authorList>
            <person name="Seo M.-J."/>
            <person name="Cho E.-S."/>
        </authorList>
    </citation>
    <scope>NUCLEOTIDE SEQUENCE [LARGE SCALE GENOMIC DNA]</scope>
    <source>
        <strain evidence="2 3">MBLA0078</strain>
    </source>
</reference>
<accession>A0A6A8G3L7</accession>
<proteinExistence type="predicted"/>
<organism evidence="2 3">
    <name type="scientific">Haloferax marinum</name>
    <dbReference type="NCBI Taxonomy" id="2666143"/>
    <lineage>
        <taxon>Archaea</taxon>
        <taxon>Methanobacteriati</taxon>
        <taxon>Methanobacteriota</taxon>
        <taxon>Stenosarchaea group</taxon>
        <taxon>Halobacteria</taxon>
        <taxon>Halobacteriales</taxon>
        <taxon>Haloferacaceae</taxon>
        <taxon>Haloferax</taxon>
    </lineage>
</organism>